<dbReference type="PANTHER" id="PTHR35848:SF6">
    <property type="entry name" value="CUPIN TYPE-2 DOMAIN-CONTAINING PROTEIN"/>
    <property type="match status" value="1"/>
</dbReference>
<evidence type="ECO:0000259" key="2">
    <source>
        <dbReference type="Pfam" id="PF07883"/>
    </source>
</evidence>
<dbReference type="Gene3D" id="2.60.120.10">
    <property type="entry name" value="Jelly Rolls"/>
    <property type="match status" value="1"/>
</dbReference>
<keyword evidence="4" id="KW-1185">Reference proteome</keyword>
<dbReference type="GO" id="GO:0016853">
    <property type="term" value="F:isomerase activity"/>
    <property type="evidence" value="ECO:0007669"/>
    <property type="project" value="UniProtKB-KW"/>
</dbReference>
<dbReference type="PANTHER" id="PTHR35848">
    <property type="entry name" value="OXALATE-BINDING PROTEIN"/>
    <property type="match status" value="1"/>
</dbReference>
<protein>
    <submittedName>
        <fullName evidence="3">Mannose-6-phosphate isomerase, cupin superfamily</fullName>
    </submittedName>
</protein>
<accession>A0A1H8MW84</accession>
<dbReference type="GO" id="GO:0046872">
    <property type="term" value="F:metal ion binding"/>
    <property type="evidence" value="ECO:0007669"/>
    <property type="project" value="UniProtKB-KW"/>
</dbReference>
<organism evidence="3 4">
    <name type="scientific">Halogranum amylolyticum</name>
    <dbReference type="NCBI Taxonomy" id="660520"/>
    <lineage>
        <taxon>Archaea</taxon>
        <taxon>Methanobacteriati</taxon>
        <taxon>Methanobacteriota</taxon>
        <taxon>Stenosarchaea group</taxon>
        <taxon>Halobacteria</taxon>
        <taxon>Halobacteriales</taxon>
        <taxon>Haloferacaceae</taxon>
    </lineage>
</organism>
<dbReference type="Pfam" id="PF07883">
    <property type="entry name" value="Cupin_2"/>
    <property type="match status" value="1"/>
</dbReference>
<dbReference type="OrthoDB" id="199885at2157"/>
<dbReference type="InterPro" id="IPR011051">
    <property type="entry name" value="RmlC_Cupin_sf"/>
</dbReference>
<sequence length="107" mass="11250">MKRIDTTAASGFFDVVGGTERSQAATMVLAPGQSTGGPSNAHARSDQWLYVVSGRGTATVAGESVDLEAGTLVLVEPGETHEISNTGTEPLETINVYAPPEYARRDR</sequence>
<keyword evidence="1" id="KW-0479">Metal-binding</keyword>
<dbReference type="InterPro" id="IPR014710">
    <property type="entry name" value="RmlC-like_jellyroll"/>
</dbReference>
<gene>
    <name evidence="3" type="ORF">SAMN04487948_101132</name>
</gene>
<evidence type="ECO:0000256" key="1">
    <source>
        <dbReference type="ARBA" id="ARBA00022723"/>
    </source>
</evidence>
<evidence type="ECO:0000313" key="4">
    <source>
        <dbReference type="Proteomes" id="UP000199126"/>
    </source>
</evidence>
<dbReference type="AlphaFoldDB" id="A0A1H8MW84"/>
<feature type="domain" description="Cupin type-2" evidence="2">
    <location>
        <begin position="26"/>
        <end position="97"/>
    </location>
</feature>
<keyword evidence="3" id="KW-0413">Isomerase</keyword>
<proteinExistence type="predicted"/>
<dbReference type="InterPro" id="IPR013096">
    <property type="entry name" value="Cupin_2"/>
</dbReference>
<reference evidence="4" key="1">
    <citation type="submission" date="2016-10" db="EMBL/GenBank/DDBJ databases">
        <authorList>
            <person name="Varghese N."/>
            <person name="Submissions S."/>
        </authorList>
    </citation>
    <scope>NUCLEOTIDE SEQUENCE [LARGE SCALE GENOMIC DNA]</scope>
    <source>
        <strain evidence="4">CGMCC 1.10121</strain>
    </source>
</reference>
<dbReference type="RefSeq" id="WP_089820537.1">
    <property type="nucleotide sequence ID" value="NZ_FODV01000001.1"/>
</dbReference>
<name>A0A1H8MW84_9EURY</name>
<dbReference type="SUPFAM" id="SSF51182">
    <property type="entry name" value="RmlC-like cupins"/>
    <property type="match status" value="1"/>
</dbReference>
<evidence type="ECO:0000313" key="3">
    <source>
        <dbReference type="EMBL" id="SEO21508.1"/>
    </source>
</evidence>
<dbReference type="Proteomes" id="UP000199126">
    <property type="component" value="Unassembled WGS sequence"/>
</dbReference>
<dbReference type="EMBL" id="FODV01000001">
    <property type="protein sequence ID" value="SEO21508.1"/>
    <property type="molecule type" value="Genomic_DNA"/>
</dbReference>
<dbReference type="InterPro" id="IPR051610">
    <property type="entry name" value="GPI/OXD"/>
</dbReference>
<dbReference type="CDD" id="cd07006">
    <property type="entry name" value="cupin_XcTcmJ-like"/>
    <property type="match status" value="1"/>
</dbReference>